<dbReference type="Proteomes" id="UP000821865">
    <property type="component" value="Chromosome 4"/>
</dbReference>
<dbReference type="EMBL" id="CM023473">
    <property type="protein sequence ID" value="KAH7952719.1"/>
    <property type="molecule type" value="Genomic_DNA"/>
</dbReference>
<reference evidence="1" key="1">
    <citation type="submission" date="2020-05" db="EMBL/GenBank/DDBJ databases">
        <title>Large-scale comparative analyses of tick genomes elucidate their genetic diversity and vector capacities.</title>
        <authorList>
            <person name="Jia N."/>
            <person name="Wang J."/>
            <person name="Shi W."/>
            <person name="Du L."/>
            <person name="Sun Y."/>
            <person name="Zhan W."/>
            <person name="Jiang J."/>
            <person name="Wang Q."/>
            <person name="Zhang B."/>
            <person name="Ji P."/>
            <person name="Sakyi L.B."/>
            <person name="Cui X."/>
            <person name="Yuan T."/>
            <person name="Jiang B."/>
            <person name="Yang W."/>
            <person name="Lam T.T.-Y."/>
            <person name="Chang Q."/>
            <person name="Ding S."/>
            <person name="Wang X."/>
            <person name="Zhu J."/>
            <person name="Ruan X."/>
            <person name="Zhao L."/>
            <person name="Wei J."/>
            <person name="Que T."/>
            <person name="Du C."/>
            <person name="Cheng J."/>
            <person name="Dai P."/>
            <person name="Han X."/>
            <person name="Huang E."/>
            <person name="Gao Y."/>
            <person name="Liu J."/>
            <person name="Shao H."/>
            <person name="Ye R."/>
            <person name="Li L."/>
            <person name="Wei W."/>
            <person name="Wang X."/>
            <person name="Wang C."/>
            <person name="Yang T."/>
            <person name="Huo Q."/>
            <person name="Li W."/>
            <person name="Guo W."/>
            <person name="Chen H."/>
            <person name="Zhou L."/>
            <person name="Ni X."/>
            <person name="Tian J."/>
            <person name="Zhou Y."/>
            <person name="Sheng Y."/>
            <person name="Liu T."/>
            <person name="Pan Y."/>
            <person name="Xia L."/>
            <person name="Li J."/>
            <person name="Zhao F."/>
            <person name="Cao W."/>
        </authorList>
    </citation>
    <scope>NUCLEOTIDE SEQUENCE</scope>
    <source>
        <strain evidence="1">Dsil-2018</strain>
    </source>
</reference>
<evidence type="ECO:0000313" key="2">
    <source>
        <dbReference type="Proteomes" id="UP000821865"/>
    </source>
</evidence>
<gene>
    <name evidence="1" type="ORF">HPB49_000452</name>
</gene>
<protein>
    <submittedName>
        <fullName evidence="1">Uncharacterized protein</fullName>
    </submittedName>
</protein>
<accession>A0ACB8CU91</accession>
<proteinExistence type="predicted"/>
<organism evidence="1 2">
    <name type="scientific">Dermacentor silvarum</name>
    <name type="common">Tick</name>
    <dbReference type="NCBI Taxonomy" id="543639"/>
    <lineage>
        <taxon>Eukaryota</taxon>
        <taxon>Metazoa</taxon>
        <taxon>Ecdysozoa</taxon>
        <taxon>Arthropoda</taxon>
        <taxon>Chelicerata</taxon>
        <taxon>Arachnida</taxon>
        <taxon>Acari</taxon>
        <taxon>Parasitiformes</taxon>
        <taxon>Ixodida</taxon>
        <taxon>Ixodoidea</taxon>
        <taxon>Ixodidae</taxon>
        <taxon>Rhipicephalinae</taxon>
        <taxon>Dermacentor</taxon>
    </lineage>
</organism>
<evidence type="ECO:0000313" key="1">
    <source>
        <dbReference type="EMBL" id="KAH7952719.1"/>
    </source>
</evidence>
<keyword evidence="2" id="KW-1185">Reference proteome</keyword>
<comment type="caution">
    <text evidence="1">The sequence shown here is derived from an EMBL/GenBank/DDBJ whole genome shotgun (WGS) entry which is preliminary data.</text>
</comment>
<sequence>MYRPSQTPRLTLSSEQVAQARPVPPRRETGGPSLGARSVDNSMVRFPLHRLSSEESVSSGVSSSPDSLDFRIPFEASTRLGRWESAAIDSALPGLPPGRGEWGSRHVPCEPTGRGGQCLWVGLDNSWPCEASTTPGHFCYPIVDHWPQQLLATDNQTPWASTSPDPWTWPHMISPVLITAVWSKVPTLVRARPHRFLRRRASPSPGAVPFLLLDPSPTGSALRANPFPKVTDPFCRLPLPTLVYRLEAVHLGDLLRMWVRSGTKITLPHSDFQGPTGAHRTAQEPHCSTEPPSLSRGEPIPGTRSPYREKKTLPGAPIGVSELVCVAALGPEGPISVAGFGTVNPIPFWLQRGVSDSQTELHKRARF</sequence>
<name>A0ACB8CU91_DERSI</name>